<gene>
    <name evidence="2" type="ORF">KPL37_18265</name>
</gene>
<evidence type="ECO:0000313" key="2">
    <source>
        <dbReference type="EMBL" id="MBU3161645.1"/>
    </source>
</evidence>
<sequence>MYKRVSDLITTDVVRTWNKGDIITIRAGTGAGKSYFVKTILYAFAKKNHKRILFLIHRTNCVDQFPYVLR</sequence>
<dbReference type="Pfam" id="PF04851">
    <property type="entry name" value="ResIII"/>
    <property type="match status" value="1"/>
</dbReference>
<name>A0ABS6BYF6_9CLOT</name>
<dbReference type="Proteomes" id="UP000776252">
    <property type="component" value="Unassembled WGS sequence"/>
</dbReference>
<evidence type="ECO:0000313" key="3">
    <source>
        <dbReference type="Proteomes" id="UP000776252"/>
    </source>
</evidence>
<keyword evidence="3" id="KW-1185">Reference proteome</keyword>
<accession>A0ABS6BYF6</accession>
<keyword evidence="2" id="KW-0067">ATP-binding</keyword>
<dbReference type="GO" id="GO:0004386">
    <property type="term" value="F:helicase activity"/>
    <property type="evidence" value="ECO:0007669"/>
    <property type="project" value="UniProtKB-KW"/>
</dbReference>
<organism evidence="2 3">
    <name type="scientific">Clostridium frigoris</name>
    <dbReference type="NCBI Taxonomy" id="205327"/>
    <lineage>
        <taxon>Bacteria</taxon>
        <taxon>Bacillati</taxon>
        <taxon>Bacillota</taxon>
        <taxon>Clostridia</taxon>
        <taxon>Eubacteriales</taxon>
        <taxon>Clostridiaceae</taxon>
        <taxon>Clostridium</taxon>
    </lineage>
</organism>
<evidence type="ECO:0000259" key="1">
    <source>
        <dbReference type="Pfam" id="PF04851"/>
    </source>
</evidence>
<keyword evidence="2" id="KW-0347">Helicase</keyword>
<dbReference type="InterPro" id="IPR006935">
    <property type="entry name" value="Helicase/UvrB_N"/>
</dbReference>
<keyword evidence="2" id="KW-0547">Nucleotide-binding</keyword>
<proteinExistence type="predicted"/>
<feature type="domain" description="Helicase/UvrB N-terminal" evidence="1">
    <location>
        <begin position="18"/>
        <end position="64"/>
    </location>
</feature>
<protein>
    <submittedName>
        <fullName evidence="2">DEAD/DEAH box helicase family protein</fullName>
    </submittedName>
</protein>
<reference evidence="2 3" key="1">
    <citation type="submission" date="2021-06" db="EMBL/GenBank/DDBJ databases">
        <title>Clostridia strains as spoilage organisms.</title>
        <authorList>
            <person name="Wambui J."/>
            <person name="Stephan R."/>
            <person name="Stevens M.J.A."/>
        </authorList>
    </citation>
    <scope>NUCLEOTIDE SEQUENCE [LARGE SCALE GENOMIC DNA]</scope>
    <source>
        <strain evidence="2 3">DSM 14204</strain>
    </source>
</reference>
<dbReference type="EMBL" id="JAHLDV010000082">
    <property type="protein sequence ID" value="MBU3161645.1"/>
    <property type="molecule type" value="Genomic_DNA"/>
</dbReference>
<keyword evidence="2" id="KW-0378">Hydrolase</keyword>
<comment type="caution">
    <text evidence="2">The sequence shown here is derived from an EMBL/GenBank/DDBJ whole genome shotgun (WGS) entry which is preliminary data.</text>
</comment>